<organism evidence="2 3">
    <name type="scientific">Paracoccus liaowanqingii</name>
    <dbReference type="NCBI Taxonomy" id="2560053"/>
    <lineage>
        <taxon>Bacteria</taxon>
        <taxon>Pseudomonadati</taxon>
        <taxon>Pseudomonadota</taxon>
        <taxon>Alphaproteobacteria</taxon>
        <taxon>Rhodobacterales</taxon>
        <taxon>Paracoccaceae</taxon>
        <taxon>Paracoccus</taxon>
    </lineage>
</organism>
<protein>
    <submittedName>
        <fullName evidence="2">L-seryl-tRNA(Sec) selenium transferase</fullName>
    </submittedName>
</protein>
<sequence length="49" mass="5142">MSGFRALPAVDQLLAALPALVEDHGRQAVTQAARARLDAARTAIREGAD</sequence>
<accession>A0A4Z1BWS3</accession>
<feature type="non-terminal residue" evidence="2">
    <location>
        <position position="49"/>
    </location>
</feature>
<proteinExistence type="predicted"/>
<reference evidence="2 3" key="1">
    <citation type="submission" date="2019-03" db="EMBL/GenBank/DDBJ databases">
        <authorList>
            <person name="Li J."/>
        </authorList>
    </citation>
    <scope>NUCLEOTIDE SEQUENCE [LARGE SCALE GENOMIC DNA]</scope>
    <source>
        <strain evidence="2 3">3058</strain>
    </source>
</reference>
<feature type="domain" description="L-seryl-tRNA selenium transferase N-terminal" evidence="1">
    <location>
        <begin position="4"/>
        <end position="41"/>
    </location>
</feature>
<keyword evidence="2" id="KW-0808">Transferase</keyword>
<dbReference type="GO" id="GO:0016740">
    <property type="term" value="F:transferase activity"/>
    <property type="evidence" value="ECO:0007669"/>
    <property type="project" value="UniProtKB-KW"/>
</dbReference>
<gene>
    <name evidence="2" type="ORF">E4L95_17650</name>
</gene>
<name>A0A4Z1BWS3_9RHOB</name>
<dbReference type="Gene3D" id="3.90.1150.110">
    <property type="match status" value="1"/>
</dbReference>
<evidence type="ECO:0000259" key="1">
    <source>
        <dbReference type="Pfam" id="PF12390"/>
    </source>
</evidence>
<dbReference type="AlphaFoldDB" id="A0A4Z1BWS3"/>
<comment type="caution">
    <text evidence="2">The sequence shown here is derived from an EMBL/GenBank/DDBJ whole genome shotgun (WGS) entry which is preliminary data.</text>
</comment>
<dbReference type="Pfam" id="PF12390">
    <property type="entry name" value="Se-cys_synth_N"/>
    <property type="match status" value="1"/>
</dbReference>
<evidence type="ECO:0000313" key="2">
    <source>
        <dbReference type="EMBL" id="TGN50200.1"/>
    </source>
</evidence>
<dbReference type="InterPro" id="IPR025862">
    <property type="entry name" value="SelA_trans_N_dom"/>
</dbReference>
<keyword evidence="3" id="KW-1185">Reference proteome</keyword>
<evidence type="ECO:0000313" key="3">
    <source>
        <dbReference type="Proteomes" id="UP000297972"/>
    </source>
</evidence>
<dbReference type="Proteomes" id="UP000297972">
    <property type="component" value="Unassembled WGS sequence"/>
</dbReference>
<dbReference type="EMBL" id="SRPG01000233">
    <property type="protein sequence ID" value="TGN50200.1"/>
    <property type="molecule type" value="Genomic_DNA"/>
</dbReference>